<dbReference type="AlphaFoldDB" id="A0AAP0B3I4"/>
<gene>
    <name evidence="12" type="ORF">KSP39_PZI018242</name>
</gene>
<comment type="similarity">
    <text evidence="2">Belongs to the glycosyl hydrolase 79 family.</text>
</comment>
<dbReference type="PANTHER" id="PTHR14363:SF17">
    <property type="entry name" value="HEPARANASE-LIKE PROTEIN 3"/>
    <property type="match status" value="1"/>
</dbReference>
<feature type="chain" id="PRO_5042974077" evidence="11">
    <location>
        <begin position="31"/>
        <end position="533"/>
    </location>
</feature>
<protein>
    <submittedName>
        <fullName evidence="12">Heparanase-like protein 3</fullName>
    </submittedName>
</protein>
<evidence type="ECO:0000256" key="6">
    <source>
        <dbReference type="ARBA" id="ARBA00023136"/>
    </source>
</evidence>
<sequence>MAGVFRGQHTLRLLAVLLVLFAVMNAAAWAAEAGEVSDQGTVVVDSTAAIATTDDNFICAGLDWWPSDKCNYGTCSWGNASVLNLDLSNPVFLNAVKVLPPPPPLFFSAFSPLRLRVGGSLDDEVIYENEDRAQQPCIPFVKNDSALFGYNEACLPLSRWDQLNDFFHKTSAQVVFGLNALNGRVPMQDGSLGGPWKHENAQSLIRYTADKGYDIYGWELGNELSGKGIRARIDVAQYAADLISLKKVVDEIYSVDQVKPLVIAPGGNFEAEWYSEFIDKTKASSSLDVITHHMYILGAADDDHLVEKILNSSYLDGVALTFNGLRDVVRESNAAVVAWVGEAGGAYNSGRHLVTDSFVSSLWYLDQLGMSASYDTKSYCRQSLIGGYYGLLDATTFRPNPDYYSALLWHQLMGPKVLSTNFIGTKNIRAYSHCARPSKGITLVLLNLDPNTTTNVTVKGSNFEQRKEYHLTAEAGNLHSQTVLLNGEPLNVNSDGSIPALTPNEVDGSQPIKLAPLSIVFAHFPYFQAPACL</sequence>
<keyword evidence="8" id="KW-0458">Lysosome</keyword>
<comment type="caution">
    <text evidence="12">The sequence shown here is derived from an EMBL/GenBank/DDBJ whole genome shotgun (WGS) entry which is preliminary data.</text>
</comment>
<dbReference type="GO" id="GO:0005765">
    <property type="term" value="C:lysosomal membrane"/>
    <property type="evidence" value="ECO:0007669"/>
    <property type="project" value="UniProtKB-SubCell"/>
</dbReference>
<evidence type="ECO:0000256" key="3">
    <source>
        <dbReference type="ARBA" id="ARBA00022525"/>
    </source>
</evidence>
<dbReference type="InterPro" id="IPR005199">
    <property type="entry name" value="Glyco_hydro_79"/>
</dbReference>
<evidence type="ECO:0000256" key="1">
    <source>
        <dbReference type="ARBA" id="ARBA00004613"/>
    </source>
</evidence>
<dbReference type="InterPro" id="IPR013780">
    <property type="entry name" value="Glyco_hydro_b"/>
</dbReference>
<dbReference type="SUPFAM" id="SSF51445">
    <property type="entry name" value="(Trans)glycosidases"/>
    <property type="match status" value="1"/>
</dbReference>
<dbReference type="FunFam" id="3.20.20.80:FF:000023">
    <property type="entry name" value="heparanase-like protein 3"/>
    <property type="match status" value="1"/>
</dbReference>
<keyword evidence="3" id="KW-0964">Secreted</keyword>
<dbReference type="InterPro" id="IPR017853">
    <property type="entry name" value="GH"/>
</dbReference>
<keyword evidence="6" id="KW-0472">Membrane</keyword>
<dbReference type="EMBL" id="JBBWWQ010000016">
    <property type="protein sequence ID" value="KAK8926227.1"/>
    <property type="molecule type" value="Genomic_DNA"/>
</dbReference>
<evidence type="ECO:0000256" key="7">
    <source>
        <dbReference type="ARBA" id="ARBA00023180"/>
    </source>
</evidence>
<dbReference type="PANTHER" id="PTHR14363">
    <property type="entry name" value="HEPARANASE-RELATED"/>
    <property type="match status" value="1"/>
</dbReference>
<proteinExistence type="inferred from homology"/>
<accession>A0AAP0B3I4</accession>
<name>A0AAP0B3I4_9ASPA</name>
<keyword evidence="5" id="KW-0378">Hydrolase</keyword>
<evidence type="ECO:0000256" key="8">
    <source>
        <dbReference type="ARBA" id="ARBA00023228"/>
    </source>
</evidence>
<dbReference type="GO" id="GO:0004566">
    <property type="term" value="F:beta-glucuronidase activity"/>
    <property type="evidence" value="ECO:0007669"/>
    <property type="project" value="TreeGrafter"/>
</dbReference>
<evidence type="ECO:0000256" key="10">
    <source>
        <dbReference type="ARBA" id="ARBA00055929"/>
    </source>
</evidence>
<keyword evidence="7" id="KW-0325">Glycoprotein</keyword>
<feature type="signal peptide" evidence="11">
    <location>
        <begin position="1"/>
        <end position="30"/>
    </location>
</feature>
<evidence type="ECO:0000256" key="4">
    <source>
        <dbReference type="ARBA" id="ARBA00022729"/>
    </source>
</evidence>
<evidence type="ECO:0000256" key="11">
    <source>
        <dbReference type="SAM" id="SignalP"/>
    </source>
</evidence>
<reference evidence="12 13" key="1">
    <citation type="journal article" date="2022" name="Nat. Plants">
        <title>Genomes of leafy and leafless Platanthera orchids illuminate the evolution of mycoheterotrophy.</title>
        <authorList>
            <person name="Li M.H."/>
            <person name="Liu K.W."/>
            <person name="Li Z."/>
            <person name="Lu H.C."/>
            <person name="Ye Q.L."/>
            <person name="Zhang D."/>
            <person name="Wang J.Y."/>
            <person name="Li Y.F."/>
            <person name="Zhong Z.M."/>
            <person name="Liu X."/>
            <person name="Yu X."/>
            <person name="Liu D.K."/>
            <person name="Tu X.D."/>
            <person name="Liu B."/>
            <person name="Hao Y."/>
            <person name="Liao X.Y."/>
            <person name="Jiang Y.T."/>
            <person name="Sun W.H."/>
            <person name="Chen J."/>
            <person name="Chen Y.Q."/>
            <person name="Ai Y."/>
            <person name="Zhai J.W."/>
            <person name="Wu S.S."/>
            <person name="Zhou Z."/>
            <person name="Hsiao Y.Y."/>
            <person name="Wu W.L."/>
            <person name="Chen Y.Y."/>
            <person name="Lin Y.F."/>
            <person name="Hsu J.L."/>
            <person name="Li C.Y."/>
            <person name="Wang Z.W."/>
            <person name="Zhao X."/>
            <person name="Zhong W.Y."/>
            <person name="Ma X.K."/>
            <person name="Ma L."/>
            <person name="Huang J."/>
            <person name="Chen G.Z."/>
            <person name="Huang M.Z."/>
            <person name="Huang L."/>
            <person name="Peng D.H."/>
            <person name="Luo Y.B."/>
            <person name="Zou S.Q."/>
            <person name="Chen S.P."/>
            <person name="Lan S."/>
            <person name="Tsai W.C."/>
            <person name="Van de Peer Y."/>
            <person name="Liu Z.J."/>
        </authorList>
    </citation>
    <scope>NUCLEOTIDE SEQUENCE [LARGE SCALE GENOMIC DNA]</scope>
    <source>
        <strain evidence="12">Lor287</strain>
    </source>
</reference>
<dbReference type="GO" id="GO:0009505">
    <property type="term" value="C:plant-type cell wall"/>
    <property type="evidence" value="ECO:0007669"/>
    <property type="project" value="TreeGrafter"/>
</dbReference>
<dbReference type="GO" id="GO:0005576">
    <property type="term" value="C:extracellular region"/>
    <property type="evidence" value="ECO:0007669"/>
    <property type="project" value="UniProtKB-SubCell"/>
</dbReference>
<evidence type="ECO:0000256" key="2">
    <source>
        <dbReference type="ARBA" id="ARBA00009800"/>
    </source>
</evidence>
<evidence type="ECO:0000256" key="5">
    <source>
        <dbReference type="ARBA" id="ARBA00022801"/>
    </source>
</evidence>
<comment type="function">
    <text evidence="10">Endoglycosidase which is a cell surface and extracellular matrix-degrading enzyme. Cleaves heparan sulfate proteoglycans (HSPGs) into heparan sulfate side chains and core proteoglycans.</text>
</comment>
<comment type="subcellular location">
    <subcellularLocation>
        <location evidence="9">Lysosome membrane</location>
        <topology evidence="9">Peripheral membrane protein</topology>
    </subcellularLocation>
    <subcellularLocation>
        <location evidence="1">Secreted</location>
    </subcellularLocation>
</comment>
<evidence type="ECO:0000256" key="9">
    <source>
        <dbReference type="ARBA" id="ARBA00023765"/>
    </source>
</evidence>
<dbReference type="Gene3D" id="2.60.40.1180">
    <property type="entry name" value="Golgi alpha-mannosidase II"/>
    <property type="match status" value="1"/>
</dbReference>
<dbReference type="Gene3D" id="3.20.20.80">
    <property type="entry name" value="Glycosidases"/>
    <property type="match status" value="1"/>
</dbReference>
<organism evidence="12 13">
    <name type="scientific">Platanthera zijinensis</name>
    <dbReference type="NCBI Taxonomy" id="2320716"/>
    <lineage>
        <taxon>Eukaryota</taxon>
        <taxon>Viridiplantae</taxon>
        <taxon>Streptophyta</taxon>
        <taxon>Embryophyta</taxon>
        <taxon>Tracheophyta</taxon>
        <taxon>Spermatophyta</taxon>
        <taxon>Magnoliopsida</taxon>
        <taxon>Liliopsida</taxon>
        <taxon>Asparagales</taxon>
        <taxon>Orchidaceae</taxon>
        <taxon>Orchidoideae</taxon>
        <taxon>Orchideae</taxon>
        <taxon>Orchidinae</taxon>
        <taxon>Platanthera</taxon>
    </lineage>
</organism>
<dbReference type="Proteomes" id="UP001418222">
    <property type="component" value="Unassembled WGS sequence"/>
</dbReference>
<keyword evidence="4 11" id="KW-0732">Signal</keyword>
<dbReference type="Pfam" id="PF03662">
    <property type="entry name" value="Glyco_hydro_79n"/>
    <property type="match status" value="1"/>
</dbReference>
<evidence type="ECO:0000313" key="12">
    <source>
        <dbReference type="EMBL" id="KAK8926227.1"/>
    </source>
</evidence>
<keyword evidence="13" id="KW-1185">Reference proteome</keyword>
<evidence type="ECO:0000313" key="13">
    <source>
        <dbReference type="Proteomes" id="UP001418222"/>
    </source>
</evidence>